<dbReference type="GO" id="GO:0006412">
    <property type="term" value="P:translation"/>
    <property type="evidence" value="ECO:0007669"/>
    <property type="project" value="TreeGrafter"/>
</dbReference>
<feature type="binding site" evidence="5">
    <location>
        <begin position="58"/>
        <end position="61"/>
    </location>
    <ligand>
        <name>GTP</name>
        <dbReference type="ChEBI" id="CHEBI:37565"/>
    </ligand>
</feature>
<reference evidence="7" key="1">
    <citation type="submission" date="2009-04" db="EMBL/GenBank/DDBJ databases">
        <authorList>
            <person name="Weinstock G."/>
            <person name="Sodergren E."/>
            <person name="Clifton S."/>
            <person name="Fulton L."/>
            <person name="Fulton B."/>
            <person name="Courtney L."/>
            <person name="Fronick C."/>
            <person name="Harrison M."/>
            <person name="Strong C."/>
            <person name="Farmer C."/>
            <person name="Delahaunty K."/>
            <person name="Markovic C."/>
            <person name="Hall O."/>
            <person name="Minx P."/>
            <person name="Tomlinson C."/>
            <person name="Mitreva M."/>
            <person name="Nelson J."/>
            <person name="Hou S."/>
            <person name="Wollam A."/>
            <person name="Pepin K.H."/>
            <person name="Johnson M."/>
            <person name="Bhonagiri V."/>
            <person name="Nash W.E."/>
            <person name="Warren W."/>
            <person name="Chinwalla A."/>
            <person name="Mardis E.R."/>
            <person name="Wilson R.K."/>
        </authorList>
    </citation>
    <scope>NUCLEOTIDE SEQUENCE [LARGE SCALE GENOMIC DNA]</scope>
    <source>
        <strain evidence="7">DSM 14600</strain>
    </source>
</reference>
<dbReference type="InterPro" id="IPR030378">
    <property type="entry name" value="G_CP_dom"/>
</dbReference>
<dbReference type="NCBIfam" id="TIGR03596">
    <property type="entry name" value="GTPase_YlqF"/>
    <property type="match status" value="1"/>
</dbReference>
<name>C4GAZ8_9FIRM</name>
<evidence type="ECO:0000256" key="3">
    <source>
        <dbReference type="ARBA" id="ARBA00023134"/>
    </source>
</evidence>
<dbReference type="HOGENOM" id="CLU_011106_1_0_9"/>
<keyword evidence="2 4" id="KW-0547">Nucleotide-binding</keyword>
<organism evidence="7 8">
    <name type="scientific">Shuttleworthella satelles DSM 14600</name>
    <dbReference type="NCBI Taxonomy" id="626523"/>
    <lineage>
        <taxon>Bacteria</taxon>
        <taxon>Bacillati</taxon>
        <taxon>Bacillota</taxon>
        <taxon>Clostridia</taxon>
        <taxon>Lachnospirales</taxon>
        <taxon>Lachnospiraceae</taxon>
        <taxon>Shuttleworthella</taxon>
    </lineage>
</organism>
<dbReference type="SUPFAM" id="SSF52540">
    <property type="entry name" value="P-loop containing nucleoside triphosphate hydrolases"/>
    <property type="match status" value="1"/>
</dbReference>
<accession>C4GAZ8</accession>
<dbReference type="GO" id="GO:0005737">
    <property type="term" value="C:cytoplasm"/>
    <property type="evidence" value="ECO:0007669"/>
    <property type="project" value="UniProtKB-SubCell"/>
</dbReference>
<dbReference type="InterPro" id="IPR006073">
    <property type="entry name" value="GTP-bd"/>
</dbReference>
<dbReference type="Gene3D" id="1.10.1580.10">
    <property type="match status" value="1"/>
</dbReference>
<dbReference type="FunFam" id="3.40.50.300:FF:000590">
    <property type="entry name" value="Ribosome biogenesis GTPase A"/>
    <property type="match status" value="1"/>
</dbReference>
<keyword evidence="3 4" id="KW-0342">GTP-binding</keyword>
<keyword evidence="8" id="KW-1185">Reference proteome</keyword>
<dbReference type="InterPro" id="IPR027417">
    <property type="entry name" value="P-loop_NTPase"/>
</dbReference>
<dbReference type="AlphaFoldDB" id="C4GAZ8"/>
<evidence type="ECO:0000313" key="7">
    <source>
        <dbReference type="EMBL" id="EEP28291.1"/>
    </source>
</evidence>
<evidence type="ECO:0000256" key="1">
    <source>
        <dbReference type="ARBA" id="ARBA00014898"/>
    </source>
</evidence>
<evidence type="ECO:0000259" key="6">
    <source>
        <dbReference type="PROSITE" id="PS51721"/>
    </source>
</evidence>
<evidence type="ECO:0000313" key="8">
    <source>
        <dbReference type="Proteomes" id="UP000003494"/>
    </source>
</evidence>
<gene>
    <name evidence="7" type="primary">ylqF</name>
    <name evidence="7" type="ORF">GCWU000342_01099</name>
</gene>
<dbReference type="STRING" id="626523.GCWU000342_01099"/>
<dbReference type="PANTHER" id="PTHR45782:SF4">
    <property type="entry name" value="MITOCHONDRIAL RIBOSOME-ASSOCIATED GTPASE 1"/>
    <property type="match status" value="1"/>
</dbReference>
<evidence type="ECO:0000256" key="4">
    <source>
        <dbReference type="PIRNR" id="PIRNR006230"/>
    </source>
</evidence>
<comment type="subcellular location">
    <subcellularLocation>
        <location evidence="4">Cytoplasm</location>
    </subcellularLocation>
</comment>
<dbReference type="InterPro" id="IPR023179">
    <property type="entry name" value="GTP-bd_ortho_bundle_sf"/>
</dbReference>
<evidence type="ECO:0000256" key="5">
    <source>
        <dbReference type="PIRSR" id="PIRSR006230-1"/>
    </source>
</evidence>
<dbReference type="Pfam" id="PF01926">
    <property type="entry name" value="MMR_HSR1"/>
    <property type="match status" value="1"/>
</dbReference>
<dbReference type="RefSeq" id="WP_006906109.1">
    <property type="nucleotide sequence ID" value="NZ_GG665866.1"/>
</dbReference>
<dbReference type="CDD" id="cd01856">
    <property type="entry name" value="YlqF"/>
    <property type="match status" value="1"/>
</dbReference>
<sequence length="281" mass="31878">MNIQWFPGHMTKAKRQMQEDIKLIDLVIELLDARIPLASRNPEIDQLARDKARMILLNKADLSDPKMTSRWKEYFERQGMTVLALDSRSASLRKPMQKAIMDATEKKRARDLRRGIKNRPVRAMIAGIPNVGKSTLINSLAGRAAARTGNKPGVTKGKQWIHLRDNIDLLDTPGILWPKFEDQETGIHLAMIGAISDHVLQVEDLSLKVIHFLREAYPGVLSDRYAVDEEKEDVDILSAIALKRGCLVRGNEIDYRKTADLFLDEFRKGQLGRISIEMTAE</sequence>
<feature type="binding site" evidence="5">
    <location>
        <begin position="130"/>
        <end position="135"/>
    </location>
    <ligand>
        <name>GTP</name>
        <dbReference type="ChEBI" id="CHEBI:37565"/>
    </ligand>
</feature>
<dbReference type="EMBL" id="ACIP02000002">
    <property type="protein sequence ID" value="EEP28291.1"/>
    <property type="molecule type" value="Genomic_DNA"/>
</dbReference>
<dbReference type="PROSITE" id="PS51721">
    <property type="entry name" value="G_CP"/>
    <property type="match status" value="1"/>
</dbReference>
<dbReference type="InterPro" id="IPR019991">
    <property type="entry name" value="GTP-bd_ribosome_bgen"/>
</dbReference>
<dbReference type="InterPro" id="IPR016478">
    <property type="entry name" value="GTPase_MTG1"/>
</dbReference>
<feature type="binding site" evidence="5">
    <location>
        <position position="174"/>
    </location>
    <ligand>
        <name>GTP</name>
        <dbReference type="ChEBI" id="CHEBI:37565"/>
    </ligand>
</feature>
<proteinExistence type="inferred from homology"/>
<keyword evidence="4" id="KW-0963">Cytoplasm</keyword>
<evidence type="ECO:0000256" key="2">
    <source>
        <dbReference type="ARBA" id="ARBA00022741"/>
    </source>
</evidence>
<comment type="caution">
    <text evidence="7">The sequence shown here is derived from an EMBL/GenBank/DDBJ whole genome shotgun (WGS) entry which is preliminary data.</text>
</comment>
<dbReference type="GO" id="GO:0003924">
    <property type="term" value="F:GTPase activity"/>
    <property type="evidence" value="ECO:0007669"/>
    <property type="project" value="TreeGrafter"/>
</dbReference>
<dbReference type="Proteomes" id="UP000003494">
    <property type="component" value="Unassembled WGS sequence"/>
</dbReference>
<comment type="similarity">
    <text evidence="4">Belongs to the TRAFAC class YlqF/YawG GTPase family. MTG1 subfamily.</text>
</comment>
<dbReference type="PRINTS" id="PR00326">
    <property type="entry name" value="GTP1OBG"/>
</dbReference>
<dbReference type="eggNOG" id="COG1161">
    <property type="taxonomic scope" value="Bacteria"/>
</dbReference>
<dbReference type="PIRSF" id="PIRSF006230">
    <property type="entry name" value="MG442"/>
    <property type="match status" value="1"/>
</dbReference>
<comment type="function">
    <text evidence="4">Required for a late step of 50S ribosomal subunit assembly. Has GTPase activity.</text>
</comment>
<dbReference type="Gene3D" id="3.40.50.300">
    <property type="entry name" value="P-loop containing nucleotide triphosphate hydrolases"/>
    <property type="match status" value="1"/>
</dbReference>
<dbReference type="GO" id="GO:0005525">
    <property type="term" value="F:GTP binding"/>
    <property type="evidence" value="ECO:0007669"/>
    <property type="project" value="UniProtKB-KW"/>
</dbReference>
<dbReference type="PANTHER" id="PTHR45782">
    <property type="entry name" value="MITOCHONDRIAL RIBOSOME-ASSOCIATED GTPASE 1"/>
    <property type="match status" value="1"/>
</dbReference>
<protein>
    <recommendedName>
        <fullName evidence="1 4">Ribosome biogenesis GTPase A</fullName>
    </recommendedName>
</protein>
<feature type="domain" description="CP-type G" evidence="6">
    <location>
        <begin position="10"/>
        <end position="178"/>
    </location>
</feature>